<protein>
    <recommendedName>
        <fullName evidence="4">Short chain dehydrogenase/reductase</fullName>
    </recommendedName>
</protein>
<evidence type="ECO:0000256" key="1">
    <source>
        <dbReference type="ARBA" id="ARBA00006484"/>
    </source>
</evidence>
<evidence type="ECO:0000313" key="3">
    <source>
        <dbReference type="Proteomes" id="UP001305414"/>
    </source>
</evidence>
<comment type="caution">
    <text evidence="2">The sequence shown here is derived from an EMBL/GenBank/DDBJ whole genome shotgun (WGS) entry which is preliminary data.</text>
</comment>
<dbReference type="AlphaFoldDB" id="A0AAN7UQN7"/>
<evidence type="ECO:0000313" key="2">
    <source>
        <dbReference type="EMBL" id="KAK5633567.1"/>
    </source>
</evidence>
<sequence>MRPSFLSQVGYTTSTLDARKLTRIIEGASSGIGLETVKALATASADFHILLGSQSAEKGQKTLNDIQTALGDSIKGGISALQIDVCDQNSIKAAKDQIEAQFGKLDVLINNAGIIVYEQVDTLTSLRKTFETNVFGQLIVTETMEPLLQKSAKSYVIYVSSEQGSISERLNPEYEYRQIRGDHYRMSKAALNMLSACHRYNYADWGCRVLAFNPGWCVSNLTGEKGREMRIKLGARDPKDPAMALVDVVLGKRDADIEKPAMVDLDGGLVPW</sequence>
<dbReference type="Gene3D" id="3.40.50.720">
    <property type="entry name" value="NAD(P)-binding Rossmann-like Domain"/>
    <property type="match status" value="1"/>
</dbReference>
<dbReference type="GO" id="GO:0019748">
    <property type="term" value="P:secondary metabolic process"/>
    <property type="evidence" value="ECO:0007669"/>
    <property type="project" value="TreeGrafter"/>
</dbReference>
<dbReference type="InterPro" id="IPR036291">
    <property type="entry name" value="NAD(P)-bd_dom_sf"/>
</dbReference>
<dbReference type="PRINTS" id="PR00081">
    <property type="entry name" value="GDHRDH"/>
</dbReference>
<dbReference type="GO" id="GO:0005737">
    <property type="term" value="C:cytoplasm"/>
    <property type="evidence" value="ECO:0007669"/>
    <property type="project" value="TreeGrafter"/>
</dbReference>
<reference evidence="2 3" key="1">
    <citation type="submission" date="2023-10" db="EMBL/GenBank/DDBJ databases">
        <title>Draft genome sequence of Xylaria bambusicola isolate GMP-LS, the root and basal stem rot pathogen of sugarcane in Indonesia.</title>
        <authorList>
            <person name="Selvaraj P."/>
            <person name="Muralishankar V."/>
            <person name="Muruganantham S."/>
            <person name="Sp S."/>
            <person name="Haryani S."/>
            <person name="Lau K.J.X."/>
            <person name="Naqvi N.I."/>
        </authorList>
    </citation>
    <scope>NUCLEOTIDE SEQUENCE [LARGE SCALE GENOMIC DNA]</scope>
    <source>
        <strain evidence="2">GMP-LS</strain>
    </source>
</reference>
<dbReference type="Pfam" id="PF00106">
    <property type="entry name" value="adh_short"/>
    <property type="match status" value="1"/>
</dbReference>
<dbReference type="Proteomes" id="UP001305414">
    <property type="component" value="Unassembled WGS sequence"/>
</dbReference>
<evidence type="ECO:0008006" key="4">
    <source>
        <dbReference type="Google" id="ProtNLM"/>
    </source>
</evidence>
<comment type="similarity">
    <text evidence="1">Belongs to the short-chain dehydrogenases/reductases (SDR) family.</text>
</comment>
<gene>
    <name evidence="2" type="ORF">RRF57_009281</name>
</gene>
<name>A0AAN7UQN7_9PEZI</name>
<dbReference type="EMBL" id="JAWHQM010000033">
    <property type="protein sequence ID" value="KAK5633567.1"/>
    <property type="molecule type" value="Genomic_DNA"/>
</dbReference>
<accession>A0AAN7UQN7</accession>
<dbReference type="InterPro" id="IPR002347">
    <property type="entry name" value="SDR_fam"/>
</dbReference>
<keyword evidence="3" id="KW-1185">Reference proteome</keyword>
<organism evidence="2 3">
    <name type="scientific">Xylaria bambusicola</name>
    <dbReference type="NCBI Taxonomy" id="326684"/>
    <lineage>
        <taxon>Eukaryota</taxon>
        <taxon>Fungi</taxon>
        <taxon>Dikarya</taxon>
        <taxon>Ascomycota</taxon>
        <taxon>Pezizomycotina</taxon>
        <taxon>Sordariomycetes</taxon>
        <taxon>Xylariomycetidae</taxon>
        <taxon>Xylariales</taxon>
        <taxon>Xylariaceae</taxon>
        <taxon>Xylaria</taxon>
    </lineage>
</organism>
<dbReference type="PANTHER" id="PTHR43544:SF32">
    <property type="entry name" value="CHAIN DEHYDROGENASE, PUTATIVE (AFU_ORTHOLOGUE AFUA_5G01530)-RELATED"/>
    <property type="match status" value="1"/>
</dbReference>
<dbReference type="GO" id="GO:0016491">
    <property type="term" value="F:oxidoreductase activity"/>
    <property type="evidence" value="ECO:0007669"/>
    <property type="project" value="TreeGrafter"/>
</dbReference>
<dbReference type="PANTHER" id="PTHR43544">
    <property type="entry name" value="SHORT-CHAIN DEHYDROGENASE/REDUCTASE"/>
    <property type="match status" value="1"/>
</dbReference>
<dbReference type="InterPro" id="IPR051468">
    <property type="entry name" value="Fungal_SecMetab_SDRs"/>
</dbReference>
<proteinExistence type="inferred from homology"/>
<dbReference type="SUPFAM" id="SSF51735">
    <property type="entry name" value="NAD(P)-binding Rossmann-fold domains"/>
    <property type="match status" value="1"/>
</dbReference>